<dbReference type="GO" id="GO:1901190">
    <property type="term" value="P:regulation of formation of translation initiation ternary complex"/>
    <property type="evidence" value="ECO:0007669"/>
    <property type="project" value="TreeGrafter"/>
</dbReference>
<feature type="compositionally biased region" description="Low complexity" evidence="1">
    <location>
        <begin position="56"/>
        <end position="66"/>
    </location>
</feature>
<dbReference type="Proteomes" id="UP001233999">
    <property type="component" value="Unassembled WGS sequence"/>
</dbReference>
<accession>A0AAD7ZQY5</accession>
<feature type="non-terminal residue" evidence="2">
    <location>
        <position position="1"/>
    </location>
</feature>
<dbReference type="PANTHER" id="PTHR20849:SF2">
    <property type="entry name" value="EUKARYOTIC TRANSLATION INITIATION FACTOR 4E-BINDING PROTEIN MEXTLI"/>
    <property type="match status" value="1"/>
</dbReference>
<dbReference type="GO" id="GO:0034518">
    <property type="term" value="C:RNA cap binding complex"/>
    <property type="evidence" value="ECO:0007669"/>
    <property type="project" value="TreeGrafter"/>
</dbReference>
<reference evidence="2" key="2">
    <citation type="submission" date="2023-05" db="EMBL/GenBank/DDBJ databases">
        <authorList>
            <person name="Fouks B."/>
        </authorList>
    </citation>
    <scope>NUCLEOTIDE SEQUENCE</scope>
    <source>
        <strain evidence="2">Stay&amp;Tobe</strain>
        <tissue evidence="2">Testes</tissue>
    </source>
</reference>
<proteinExistence type="predicted"/>
<comment type="caution">
    <text evidence="2">The sequence shown here is derived from an EMBL/GenBank/DDBJ whole genome shotgun (WGS) entry which is preliminary data.</text>
</comment>
<sequence length="168" mass="18250">CSIMNEFSPGAKERLVQITGPSEDQINHAKHLMEDTIRRNASPVRIEQPDKQMGGSSSSLNSSASDESNRYPGGIRRSALLHSFSTNDASLGEYKYTVTVGNQSIKITGTNLDLVRTLGSSLIPELQFSKGNINYEKFAGSNLAGFFQGIKALYMASSAKEVKPSVLF</sequence>
<evidence type="ECO:0000256" key="1">
    <source>
        <dbReference type="SAM" id="MobiDB-lite"/>
    </source>
</evidence>
<name>A0AAD7ZQY5_DIPPU</name>
<dbReference type="GO" id="GO:0008190">
    <property type="term" value="F:eukaryotic initiation factor 4E binding"/>
    <property type="evidence" value="ECO:0007669"/>
    <property type="project" value="InterPro"/>
</dbReference>
<organism evidence="2 3">
    <name type="scientific">Diploptera punctata</name>
    <name type="common">Pacific beetle cockroach</name>
    <dbReference type="NCBI Taxonomy" id="6984"/>
    <lineage>
        <taxon>Eukaryota</taxon>
        <taxon>Metazoa</taxon>
        <taxon>Ecdysozoa</taxon>
        <taxon>Arthropoda</taxon>
        <taxon>Hexapoda</taxon>
        <taxon>Insecta</taxon>
        <taxon>Pterygota</taxon>
        <taxon>Neoptera</taxon>
        <taxon>Polyneoptera</taxon>
        <taxon>Dictyoptera</taxon>
        <taxon>Blattodea</taxon>
        <taxon>Blaberoidea</taxon>
        <taxon>Blaberidae</taxon>
        <taxon>Diplopterinae</taxon>
        <taxon>Diploptera</taxon>
    </lineage>
</organism>
<dbReference type="GO" id="GO:0003743">
    <property type="term" value="F:translation initiation factor activity"/>
    <property type="evidence" value="ECO:0007669"/>
    <property type="project" value="TreeGrafter"/>
</dbReference>
<dbReference type="EMBL" id="JASPKZ010007287">
    <property type="protein sequence ID" value="KAJ9585294.1"/>
    <property type="molecule type" value="Genomic_DNA"/>
</dbReference>
<feature type="non-terminal residue" evidence="2">
    <location>
        <position position="168"/>
    </location>
</feature>
<reference evidence="2" key="1">
    <citation type="journal article" date="2023" name="IScience">
        <title>Live-bearing cockroach genome reveals convergent evolutionary mechanisms linked to viviparity in insects and beyond.</title>
        <authorList>
            <person name="Fouks B."/>
            <person name="Harrison M.C."/>
            <person name="Mikhailova A.A."/>
            <person name="Marchal E."/>
            <person name="English S."/>
            <person name="Carruthers M."/>
            <person name="Jennings E.C."/>
            <person name="Chiamaka E.L."/>
            <person name="Frigard R.A."/>
            <person name="Pippel M."/>
            <person name="Attardo G.M."/>
            <person name="Benoit J.B."/>
            <person name="Bornberg-Bauer E."/>
            <person name="Tobe S.S."/>
        </authorList>
    </citation>
    <scope>NUCLEOTIDE SEQUENCE</scope>
    <source>
        <strain evidence="2">Stay&amp;Tobe</strain>
    </source>
</reference>
<dbReference type="GO" id="GO:0045727">
    <property type="term" value="P:positive regulation of translation"/>
    <property type="evidence" value="ECO:0007669"/>
    <property type="project" value="InterPro"/>
</dbReference>
<dbReference type="PANTHER" id="PTHR20849">
    <property type="entry name" value="EUKARYOTIC TRANSLATION INITIATION FACTOR 4E-BINDING PROTEIN MEXTLI"/>
    <property type="match status" value="1"/>
</dbReference>
<feature type="region of interest" description="Disordered" evidence="1">
    <location>
        <begin position="38"/>
        <end position="72"/>
    </location>
</feature>
<gene>
    <name evidence="2" type="ORF">L9F63_002924</name>
</gene>
<dbReference type="InterPro" id="IPR040160">
    <property type="entry name" value="Mxt"/>
</dbReference>
<dbReference type="GO" id="GO:0005737">
    <property type="term" value="C:cytoplasm"/>
    <property type="evidence" value="ECO:0007669"/>
    <property type="project" value="TreeGrafter"/>
</dbReference>
<evidence type="ECO:0008006" key="4">
    <source>
        <dbReference type="Google" id="ProtNLM"/>
    </source>
</evidence>
<evidence type="ECO:0000313" key="2">
    <source>
        <dbReference type="EMBL" id="KAJ9585294.1"/>
    </source>
</evidence>
<protein>
    <recommendedName>
        <fullName evidence="4">K Homology domain-containing protein</fullName>
    </recommendedName>
</protein>
<evidence type="ECO:0000313" key="3">
    <source>
        <dbReference type="Proteomes" id="UP001233999"/>
    </source>
</evidence>
<dbReference type="AlphaFoldDB" id="A0AAD7ZQY5"/>
<keyword evidence="3" id="KW-1185">Reference proteome</keyword>